<evidence type="ECO:0000313" key="3">
    <source>
        <dbReference type="Proteomes" id="UP000011185"/>
    </source>
</evidence>
<reference evidence="2 3" key="1">
    <citation type="journal article" date="2012" name="PLoS Pathog.">
        <title>The genome of the obligate intracellular parasite Trachipleistophora hominis: new insights into microsporidian genome dynamics and reductive evolution.</title>
        <authorList>
            <person name="Heinz E."/>
            <person name="Williams T.A."/>
            <person name="Nakjang S."/>
            <person name="Noel C.J."/>
            <person name="Swan D.C."/>
            <person name="Goldberg A.V."/>
            <person name="Harris S.R."/>
            <person name="Weinmaier T."/>
            <person name="Markert S."/>
            <person name="Becher D."/>
            <person name="Bernhardt J."/>
            <person name="Dagan T."/>
            <person name="Hacker C."/>
            <person name="Lucocq J.M."/>
            <person name="Schweder T."/>
            <person name="Rattei T."/>
            <person name="Hall N."/>
            <person name="Hirt R.P."/>
            <person name="Embley T.M."/>
        </authorList>
    </citation>
    <scope>NUCLEOTIDE SEQUENCE [LARGE SCALE GENOMIC DNA]</scope>
</reference>
<dbReference type="HOGENOM" id="CLU_1230671_0_0_1"/>
<dbReference type="OrthoDB" id="10310446at2759"/>
<proteinExistence type="predicted"/>
<accession>L7K0A2</accession>
<dbReference type="InParanoid" id="L7K0A2"/>
<keyword evidence="3" id="KW-1185">Reference proteome</keyword>
<organism evidence="2 3">
    <name type="scientific">Trachipleistophora hominis</name>
    <name type="common">Microsporidian parasite</name>
    <dbReference type="NCBI Taxonomy" id="72359"/>
    <lineage>
        <taxon>Eukaryota</taxon>
        <taxon>Fungi</taxon>
        <taxon>Fungi incertae sedis</taxon>
        <taxon>Microsporidia</taxon>
        <taxon>Pleistophoridae</taxon>
        <taxon>Trachipleistophora</taxon>
    </lineage>
</organism>
<gene>
    <name evidence="2" type="ORF">THOM_0185</name>
</gene>
<dbReference type="Proteomes" id="UP000011185">
    <property type="component" value="Unassembled WGS sequence"/>
</dbReference>
<protein>
    <submittedName>
        <fullName evidence="2">Uncharacterized protein</fullName>
    </submittedName>
</protein>
<dbReference type="VEuPathDB" id="MicrosporidiaDB:THOM_0185"/>
<dbReference type="OMA" id="DTIIMDH"/>
<sequence>MSGSKFKENKSDENTNNENEETAIQDRAHEESVQDIAVPDTMPYKSLMDRNRRLLIDTIIMDHMLFSCATSSAREYAKLTRAFLPRNLRFFEQLKEIKEYILHVKDPLRCLKYIMHNFNVSDSDAQKLTDLHIKVLFLQQLKEQGNQAALCLVKQLRMKYEFVLDVNVYSLIGYTAIKNDFYSHMVSDERMAEFVDEINSVLWCSKFGRKCSLLMWLVDGYDKNK</sequence>
<name>L7K0A2_TRAHO</name>
<evidence type="ECO:0000313" key="2">
    <source>
        <dbReference type="EMBL" id="ELQ76831.1"/>
    </source>
</evidence>
<evidence type="ECO:0000256" key="1">
    <source>
        <dbReference type="SAM" id="MobiDB-lite"/>
    </source>
</evidence>
<dbReference type="EMBL" id="JH993812">
    <property type="protein sequence ID" value="ELQ76831.1"/>
    <property type="molecule type" value="Genomic_DNA"/>
</dbReference>
<feature type="compositionally biased region" description="Basic and acidic residues" evidence="1">
    <location>
        <begin position="1"/>
        <end position="13"/>
    </location>
</feature>
<dbReference type="AlphaFoldDB" id="L7K0A2"/>
<feature type="region of interest" description="Disordered" evidence="1">
    <location>
        <begin position="1"/>
        <end position="32"/>
    </location>
</feature>